<dbReference type="AlphaFoldDB" id="A0A2A7S6F8"/>
<sequence length="237" mass="25169">MKANRTFRAALWLASACVVLLSGCASYVSTQVTAFSDWSGSDATRTYAFTRDQDEQNSLEQATYENIVANELSTLAFRRVPAAQARYLVALAYGIKGDLVNVPQPVYYDPWIGPGPYWRGAGAWGGFGPWGPFPAGYVNQTYRVYERSLTIRITERGTGREVYNVSARNSGGGGSLVTAMPYLARSALADFPLGNGSTRTVRLPVDRNGGGPAAPASNERAVPAATASGASPAAAAK</sequence>
<organism evidence="4 5">
    <name type="scientific">Burkholderia gladioli</name>
    <name type="common">Pseudomonas marginata</name>
    <name type="synonym">Phytomonas marginata</name>
    <dbReference type="NCBI Taxonomy" id="28095"/>
    <lineage>
        <taxon>Bacteria</taxon>
        <taxon>Pseudomonadati</taxon>
        <taxon>Pseudomonadota</taxon>
        <taxon>Betaproteobacteria</taxon>
        <taxon>Burkholderiales</taxon>
        <taxon>Burkholderiaceae</taxon>
        <taxon>Burkholderia</taxon>
    </lineage>
</organism>
<keyword evidence="4" id="KW-0812">Transmembrane</keyword>
<evidence type="ECO:0000313" key="4">
    <source>
        <dbReference type="EMBL" id="PEH39294.1"/>
    </source>
</evidence>
<evidence type="ECO:0000313" key="5">
    <source>
        <dbReference type="Proteomes" id="UP000220629"/>
    </source>
</evidence>
<accession>A0A2A7S6F8</accession>
<dbReference type="Proteomes" id="UP000220629">
    <property type="component" value="Unassembled WGS sequence"/>
</dbReference>
<feature type="signal peptide" evidence="2">
    <location>
        <begin position="1"/>
        <end position="30"/>
    </location>
</feature>
<dbReference type="RefSeq" id="WP_098154433.1">
    <property type="nucleotide sequence ID" value="NZ_CADEQH010000009.1"/>
</dbReference>
<evidence type="ECO:0000256" key="2">
    <source>
        <dbReference type="SAM" id="SignalP"/>
    </source>
</evidence>
<feature type="domain" description="DUF4136" evidence="3">
    <location>
        <begin position="32"/>
        <end position="192"/>
    </location>
</feature>
<keyword evidence="4" id="KW-0449">Lipoprotein</keyword>
<keyword evidence="4" id="KW-0472">Membrane</keyword>
<keyword evidence="2" id="KW-0732">Signal</keyword>
<proteinExistence type="predicted"/>
<dbReference type="InterPro" id="IPR025411">
    <property type="entry name" value="DUF4136"/>
</dbReference>
<evidence type="ECO:0000256" key="1">
    <source>
        <dbReference type="SAM" id="MobiDB-lite"/>
    </source>
</evidence>
<dbReference type="PROSITE" id="PS51257">
    <property type="entry name" value="PROKAR_LIPOPROTEIN"/>
    <property type="match status" value="1"/>
</dbReference>
<feature type="chain" id="PRO_5012676178" evidence="2">
    <location>
        <begin position="31"/>
        <end position="237"/>
    </location>
</feature>
<name>A0A2A7S6F8_BURGA</name>
<feature type="region of interest" description="Disordered" evidence="1">
    <location>
        <begin position="200"/>
        <end position="237"/>
    </location>
</feature>
<gene>
    <name evidence="4" type="ORF">CRM94_33960</name>
</gene>
<dbReference type="EMBL" id="PDDY01000004">
    <property type="protein sequence ID" value="PEH39294.1"/>
    <property type="molecule type" value="Genomic_DNA"/>
</dbReference>
<protein>
    <submittedName>
        <fullName evidence="4">Transmembrane lipoprotein</fullName>
    </submittedName>
</protein>
<evidence type="ECO:0000259" key="3">
    <source>
        <dbReference type="Pfam" id="PF13590"/>
    </source>
</evidence>
<dbReference type="Pfam" id="PF13590">
    <property type="entry name" value="DUF4136"/>
    <property type="match status" value="1"/>
</dbReference>
<feature type="compositionally biased region" description="Low complexity" evidence="1">
    <location>
        <begin position="221"/>
        <end position="237"/>
    </location>
</feature>
<dbReference type="Gene3D" id="3.30.160.670">
    <property type="match status" value="1"/>
</dbReference>
<comment type="caution">
    <text evidence="4">The sequence shown here is derived from an EMBL/GenBank/DDBJ whole genome shotgun (WGS) entry which is preliminary data.</text>
</comment>
<reference evidence="5" key="1">
    <citation type="submission" date="2017-09" db="EMBL/GenBank/DDBJ databases">
        <title>FDA dAtabase for Regulatory Grade micrObial Sequences (FDA-ARGOS): Supporting development and validation of Infectious Disease Dx tests.</title>
        <authorList>
            <person name="Minogue T."/>
            <person name="Wolcott M."/>
            <person name="Wasieloski L."/>
            <person name="Aguilar W."/>
            <person name="Moore D."/>
            <person name="Tallon L."/>
            <person name="Sadzewicz L."/>
            <person name="Ott S."/>
            <person name="Zhao X."/>
            <person name="Nagaraj S."/>
            <person name="Vavikolanu K."/>
            <person name="Aluvathingal J."/>
            <person name="Nadendla S."/>
            <person name="Sichtig H."/>
        </authorList>
    </citation>
    <scope>NUCLEOTIDE SEQUENCE [LARGE SCALE GENOMIC DNA]</scope>
    <source>
        <strain evidence="5">FDAARGOS_390</strain>
    </source>
</reference>